<evidence type="ECO:0000256" key="6">
    <source>
        <dbReference type="ARBA" id="ARBA00023180"/>
    </source>
</evidence>
<dbReference type="GeneID" id="114434413"/>
<dbReference type="GO" id="GO:0007596">
    <property type="term" value="P:blood coagulation"/>
    <property type="evidence" value="ECO:0007669"/>
    <property type="project" value="InterPro"/>
</dbReference>
<proteinExistence type="predicted"/>
<dbReference type="InterPro" id="IPR002181">
    <property type="entry name" value="Fibrinogen_a/b/g_C_dom"/>
</dbReference>
<evidence type="ECO:0000256" key="4">
    <source>
        <dbReference type="ARBA" id="ARBA00023054"/>
    </source>
</evidence>
<evidence type="ECO:0000256" key="2">
    <source>
        <dbReference type="ARBA" id="ARBA00022525"/>
    </source>
</evidence>
<dbReference type="InterPro" id="IPR014716">
    <property type="entry name" value="Fibrinogen_a/b/g_C_1"/>
</dbReference>
<dbReference type="PANTHER" id="PTHR47221">
    <property type="entry name" value="FIBRINOGEN ALPHA CHAIN"/>
    <property type="match status" value="1"/>
</dbReference>
<dbReference type="PANTHER" id="PTHR47221:SF6">
    <property type="entry name" value="FIBRINOGEN ALPHA CHAIN"/>
    <property type="match status" value="1"/>
</dbReference>
<dbReference type="PROSITE" id="PS00514">
    <property type="entry name" value="FIBRINOGEN_C_1"/>
    <property type="match status" value="1"/>
</dbReference>
<keyword evidence="6" id="KW-0325">Glycoprotein</keyword>
<keyword evidence="2" id="KW-0964">Secreted</keyword>
<accession>A0A6P7I964</accession>
<organism evidence="10 11">
    <name type="scientific">Parambassis ranga</name>
    <name type="common">Indian glassy fish</name>
    <dbReference type="NCBI Taxonomy" id="210632"/>
    <lineage>
        <taxon>Eukaryota</taxon>
        <taxon>Metazoa</taxon>
        <taxon>Chordata</taxon>
        <taxon>Craniata</taxon>
        <taxon>Vertebrata</taxon>
        <taxon>Euteleostomi</taxon>
        <taxon>Actinopterygii</taxon>
        <taxon>Neopterygii</taxon>
        <taxon>Teleostei</taxon>
        <taxon>Neoteleostei</taxon>
        <taxon>Acanthomorphata</taxon>
        <taxon>Ovalentaria</taxon>
        <taxon>Ambassidae</taxon>
        <taxon>Parambassis</taxon>
    </lineage>
</organism>
<dbReference type="InterPro" id="IPR020837">
    <property type="entry name" value="Fibrinogen_CS"/>
</dbReference>
<evidence type="ECO:0000313" key="10">
    <source>
        <dbReference type="Proteomes" id="UP000515145"/>
    </source>
</evidence>
<evidence type="ECO:0000256" key="1">
    <source>
        <dbReference type="ARBA" id="ARBA00004613"/>
    </source>
</evidence>
<feature type="region of interest" description="Disordered" evidence="7">
    <location>
        <begin position="83"/>
        <end position="103"/>
    </location>
</feature>
<gene>
    <name evidence="11" type="primary">LOC114434413</name>
</gene>
<keyword evidence="3 8" id="KW-0732">Signal</keyword>
<dbReference type="GO" id="GO:0005576">
    <property type="term" value="C:extracellular region"/>
    <property type="evidence" value="ECO:0007669"/>
    <property type="project" value="UniProtKB-SubCell"/>
</dbReference>
<dbReference type="AlphaFoldDB" id="A0A6P7I964"/>
<dbReference type="PROSITE" id="PS51406">
    <property type="entry name" value="FIBRINOGEN_C_2"/>
    <property type="match status" value="1"/>
</dbReference>
<dbReference type="SMART" id="SM00186">
    <property type="entry name" value="FBG"/>
    <property type="match status" value="1"/>
</dbReference>
<feature type="domain" description="Fibrinogen C-terminal" evidence="9">
    <location>
        <begin position="218"/>
        <end position="443"/>
    </location>
</feature>
<keyword evidence="5" id="KW-1015">Disulfide bond</keyword>
<dbReference type="SUPFAM" id="SSF56496">
    <property type="entry name" value="Fibrinogen C-terminal domain-like"/>
    <property type="match status" value="1"/>
</dbReference>
<evidence type="ECO:0000256" key="5">
    <source>
        <dbReference type="ARBA" id="ARBA00023157"/>
    </source>
</evidence>
<dbReference type="Gene3D" id="3.90.215.10">
    <property type="entry name" value="Gamma Fibrinogen, chain A, domain 1"/>
    <property type="match status" value="1"/>
</dbReference>
<dbReference type="InterPro" id="IPR036056">
    <property type="entry name" value="Fibrinogen-like_C"/>
</dbReference>
<dbReference type="InterPro" id="IPR037579">
    <property type="entry name" value="FIB_ANG-like"/>
</dbReference>
<feature type="region of interest" description="Disordered" evidence="7">
    <location>
        <begin position="423"/>
        <end position="446"/>
    </location>
</feature>
<evidence type="ECO:0000256" key="7">
    <source>
        <dbReference type="SAM" id="MobiDB-lite"/>
    </source>
</evidence>
<evidence type="ECO:0000313" key="11">
    <source>
        <dbReference type="RefSeq" id="XP_028259452.1"/>
    </source>
</evidence>
<evidence type="ECO:0000256" key="3">
    <source>
        <dbReference type="ARBA" id="ARBA00022729"/>
    </source>
</evidence>
<dbReference type="Pfam" id="PF00147">
    <property type="entry name" value="Fibrinogen_C"/>
    <property type="match status" value="1"/>
</dbReference>
<dbReference type="RefSeq" id="XP_028259452.1">
    <property type="nucleotide sequence ID" value="XM_028403651.1"/>
</dbReference>
<evidence type="ECO:0000256" key="8">
    <source>
        <dbReference type="SAM" id="SignalP"/>
    </source>
</evidence>
<dbReference type="OrthoDB" id="6145874at2759"/>
<feature type="signal peptide" evidence="8">
    <location>
        <begin position="1"/>
        <end position="20"/>
    </location>
</feature>
<sequence>MTTPQLFILLCTLLLHVAAGFPTDRRGREKSASWDDVNVVAHGLLQLGQGLKEHVDKTKAHMRDVNSKLKEFNSTLADLVRKQQEQDSALKERSQEAEERDTQKTALAEEVMVKVEEVKRQTEDMQSRMDRLEEALAKPTLDSNDSEHTGVPFMQRLVAAQNRRIDQLVEKIKQQQDKLEKQSVHLQALQNKFTQKRVKSHRRRDEETALRGEVEQIQPQSGLARDCHDLFVRGERSSGVYTIQPENSQPLSVLCQMTSEGGWTVIQKRQDGSQNFNQLWQSYKMGFGSLNGEFWLGLDNIHSLSKQGPYILQVEVSDEAGQQQEASYQFHLEGEEKQFALHLQQESSSVVQETAISTGASGLPFSTADRDNDLAADVNCAELLSGGWWFSSCGDSNLNGKYPSRPSMPRRQPSRRRAMFWTTTKGQSSSPLKTTVLKIKPASTQQ</sequence>
<name>A0A6P7I964_9TELE</name>
<feature type="chain" id="PRO_5028373061" evidence="8">
    <location>
        <begin position="21"/>
        <end position="446"/>
    </location>
</feature>
<comment type="subcellular location">
    <subcellularLocation>
        <location evidence="1">Secreted</location>
    </subcellularLocation>
</comment>
<reference evidence="11" key="1">
    <citation type="submission" date="2025-08" db="UniProtKB">
        <authorList>
            <consortium name="RefSeq"/>
        </authorList>
    </citation>
    <scope>IDENTIFICATION</scope>
</reference>
<keyword evidence="10" id="KW-1185">Reference proteome</keyword>
<keyword evidence="4" id="KW-0175">Coiled coil</keyword>
<evidence type="ECO:0000259" key="9">
    <source>
        <dbReference type="PROSITE" id="PS51406"/>
    </source>
</evidence>
<dbReference type="InParanoid" id="A0A6P7I964"/>
<dbReference type="Proteomes" id="UP000515145">
    <property type="component" value="Chromosome 4"/>
</dbReference>
<protein>
    <submittedName>
        <fullName evidence="11">Angiopoietin-related protein 4-like</fullName>
    </submittedName>
</protein>
<dbReference type="CDD" id="cd00087">
    <property type="entry name" value="FReD"/>
    <property type="match status" value="1"/>
</dbReference>
<feature type="compositionally biased region" description="Polar residues" evidence="7">
    <location>
        <begin position="423"/>
        <end position="433"/>
    </location>
</feature>